<dbReference type="RefSeq" id="WP_211021437.1">
    <property type="nucleotide sequence ID" value="NZ_BOSL01000003.1"/>
</dbReference>
<organism evidence="1 2">
    <name type="scientific">Paenibacillus vini</name>
    <dbReference type="NCBI Taxonomy" id="1476024"/>
    <lineage>
        <taxon>Bacteria</taxon>
        <taxon>Bacillati</taxon>
        <taxon>Bacillota</taxon>
        <taxon>Bacilli</taxon>
        <taxon>Bacillales</taxon>
        <taxon>Paenibacillaceae</taxon>
        <taxon>Paenibacillus</taxon>
    </lineage>
</organism>
<dbReference type="Proteomes" id="UP000679992">
    <property type="component" value="Unassembled WGS sequence"/>
</dbReference>
<evidence type="ECO:0000313" key="1">
    <source>
        <dbReference type="EMBL" id="GIP52334.1"/>
    </source>
</evidence>
<protein>
    <submittedName>
        <fullName evidence="1">Cysteine-rich protein YhjQ</fullName>
    </submittedName>
</protein>
<dbReference type="PANTHER" id="PTHR37310:SF1">
    <property type="entry name" value="CYTOPLASMIC PROTEIN"/>
    <property type="match status" value="1"/>
</dbReference>
<gene>
    <name evidence="1" type="primary">yhjQ</name>
    <name evidence="1" type="ORF">J42TS3_13690</name>
</gene>
<name>A0ABQ4M8M5_9BACL</name>
<comment type="caution">
    <text evidence="1">The sequence shown here is derived from an EMBL/GenBank/DDBJ whole genome shotgun (WGS) entry which is preliminary data.</text>
</comment>
<dbReference type="InterPro" id="IPR044543">
    <property type="entry name" value="YHJQ-like"/>
</dbReference>
<dbReference type="CDD" id="cd08026">
    <property type="entry name" value="DUF326"/>
    <property type="match status" value="1"/>
</dbReference>
<dbReference type="Gene3D" id="1.20.1270.360">
    <property type="match status" value="1"/>
</dbReference>
<evidence type="ECO:0000313" key="2">
    <source>
        <dbReference type="Proteomes" id="UP000679992"/>
    </source>
</evidence>
<sequence length="111" mass="12614">MIQEKYRECIDACLQCMNACNYCYVSSLKEYELAMLRDCIRLDRECADICAFAAEALSRNTPFAMEICELCAKACDACAEECEKHEHEHCKACAEACRRCAEICRKMNTAA</sequence>
<dbReference type="EMBL" id="BOSL01000003">
    <property type="protein sequence ID" value="GIP52334.1"/>
    <property type="molecule type" value="Genomic_DNA"/>
</dbReference>
<proteinExistence type="predicted"/>
<keyword evidence="2" id="KW-1185">Reference proteome</keyword>
<dbReference type="Pfam" id="PF03860">
    <property type="entry name" value="Csp"/>
    <property type="match status" value="1"/>
</dbReference>
<accession>A0ABQ4M8M5</accession>
<dbReference type="InterPro" id="IPR005560">
    <property type="entry name" value="Csp_YhjQ"/>
</dbReference>
<dbReference type="PANTHER" id="PTHR37310">
    <property type="entry name" value="CYTOPLASMIC PROTEIN-RELATED"/>
    <property type="match status" value="1"/>
</dbReference>
<reference evidence="1 2" key="1">
    <citation type="submission" date="2021-03" db="EMBL/GenBank/DDBJ databases">
        <title>Antimicrobial resistance genes in bacteria isolated from Japanese honey, and their potential for conferring macrolide and lincosamide resistance in the American foulbrood pathogen Paenibacillus larvae.</title>
        <authorList>
            <person name="Okamoto M."/>
            <person name="Kumagai M."/>
            <person name="Kanamori H."/>
            <person name="Takamatsu D."/>
        </authorList>
    </citation>
    <scope>NUCLEOTIDE SEQUENCE [LARGE SCALE GENOMIC DNA]</scope>
    <source>
        <strain evidence="1 2">J42TS3</strain>
    </source>
</reference>